<reference evidence="2" key="1">
    <citation type="submission" date="2016-09" db="EMBL/GenBank/DDBJ databases">
        <authorList>
            <person name="Varghese N."/>
            <person name="Submissions S."/>
        </authorList>
    </citation>
    <scope>NUCLEOTIDE SEQUENCE [LARGE SCALE GENOMIC DNA]</scope>
    <source>
        <strain evidence="2">ANC 3699</strain>
    </source>
</reference>
<dbReference type="Proteomes" id="UP000242317">
    <property type="component" value="Unassembled WGS sequence"/>
</dbReference>
<sequence length="124" mass="14587">MQQDTLGTEAIRAFFTLQCCWLNNEEIYLDQGCLHCGSAASYLIYYSNRHIQDLMLQFIGKYNCHHSDRNDLMDLAHFASDYEQFLEQLEMEVNHYARLHHNVVSTLPFEQVESIFERPYALAC</sequence>
<dbReference type="OrthoDB" id="6697337at2"/>
<proteinExistence type="predicted"/>
<gene>
    <name evidence="1" type="ORF">SAMN05421749_10561</name>
</gene>
<dbReference type="RefSeq" id="WP_092620015.1">
    <property type="nucleotide sequence ID" value="NZ_FMYK01000005.1"/>
</dbReference>
<dbReference type="AlphaFoldDB" id="A0A1G6LI17"/>
<accession>A0A1G6LI17</accession>
<protein>
    <submittedName>
        <fullName evidence="1">Uncharacterized protein</fullName>
    </submittedName>
</protein>
<evidence type="ECO:0000313" key="2">
    <source>
        <dbReference type="Proteomes" id="UP000242317"/>
    </source>
</evidence>
<organism evidence="1 2">
    <name type="scientific">Acinetobacter marinus</name>
    <dbReference type="NCBI Taxonomy" id="281375"/>
    <lineage>
        <taxon>Bacteria</taxon>
        <taxon>Pseudomonadati</taxon>
        <taxon>Pseudomonadota</taxon>
        <taxon>Gammaproteobacteria</taxon>
        <taxon>Moraxellales</taxon>
        <taxon>Moraxellaceae</taxon>
        <taxon>Acinetobacter</taxon>
    </lineage>
</organism>
<name>A0A1G6LI17_9GAMM</name>
<keyword evidence="2" id="KW-1185">Reference proteome</keyword>
<dbReference type="EMBL" id="FMYK01000005">
    <property type="protein sequence ID" value="SDC42425.1"/>
    <property type="molecule type" value="Genomic_DNA"/>
</dbReference>
<evidence type="ECO:0000313" key="1">
    <source>
        <dbReference type="EMBL" id="SDC42425.1"/>
    </source>
</evidence>